<comment type="caution">
    <text evidence="2">The sequence shown here is derived from an EMBL/GenBank/DDBJ whole genome shotgun (WGS) entry which is preliminary data.</text>
</comment>
<feature type="transmembrane region" description="Helical" evidence="1">
    <location>
        <begin position="12"/>
        <end position="32"/>
    </location>
</feature>
<reference evidence="2" key="1">
    <citation type="submission" date="2024-03" db="EMBL/GenBank/DDBJ databases">
        <title>WGS assembly of Saponaria officinalis var. Norfolk2.</title>
        <authorList>
            <person name="Jenkins J."/>
            <person name="Shu S."/>
            <person name="Grimwood J."/>
            <person name="Barry K."/>
            <person name="Goodstein D."/>
            <person name="Schmutz J."/>
            <person name="Leebens-Mack J."/>
            <person name="Osbourn A."/>
        </authorList>
    </citation>
    <scope>NUCLEOTIDE SEQUENCE [LARGE SCALE GENOMIC DNA]</scope>
    <source>
        <strain evidence="2">JIC</strain>
    </source>
</reference>
<evidence type="ECO:0000313" key="3">
    <source>
        <dbReference type="Proteomes" id="UP001443914"/>
    </source>
</evidence>
<dbReference type="Proteomes" id="UP001443914">
    <property type="component" value="Unassembled WGS sequence"/>
</dbReference>
<proteinExistence type="predicted"/>
<protein>
    <submittedName>
        <fullName evidence="2">Uncharacterized protein</fullName>
    </submittedName>
</protein>
<accession>A0AAW1LMS0</accession>
<dbReference type="EMBL" id="JBDFQZ010000004">
    <property type="protein sequence ID" value="KAK9735355.1"/>
    <property type="molecule type" value="Genomic_DNA"/>
</dbReference>
<gene>
    <name evidence="2" type="ORF">RND81_04G200800</name>
</gene>
<name>A0AAW1LMS0_SAPOF</name>
<keyword evidence="1" id="KW-1133">Transmembrane helix</keyword>
<feature type="transmembrane region" description="Helical" evidence="1">
    <location>
        <begin position="44"/>
        <end position="67"/>
    </location>
</feature>
<sequence>MAYFYTVNVYFAISTIRILYTHVHCNVLFFFVNCLRPCTIHYTYMYEGLILYFVLYFTTCTIHYTYMYVYGRGINTIFCTLFYEGLIHYTYMYEGLIRSKTHFELKNSKKKLLETSPSRSSKYILSSKNIFKYLLKF</sequence>
<organism evidence="2 3">
    <name type="scientific">Saponaria officinalis</name>
    <name type="common">Common soapwort</name>
    <name type="synonym">Lychnis saponaria</name>
    <dbReference type="NCBI Taxonomy" id="3572"/>
    <lineage>
        <taxon>Eukaryota</taxon>
        <taxon>Viridiplantae</taxon>
        <taxon>Streptophyta</taxon>
        <taxon>Embryophyta</taxon>
        <taxon>Tracheophyta</taxon>
        <taxon>Spermatophyta</taxon>
        <taxon>Magnoliopsida</taxon>
        <taxon>eudicotyledons</taxon>
        <taxon>Gunneridae</taxon>
        <taxon>Pentapetalae</taxon>
        <taxon>Caryophyllales</taxon>
        <taxon>Caryophyllaceae</taxon>
        <taxon>Caryophylleae</taxon>
        <taxon>Saponaria</taxon>
    </lineage>
</organism>
<evidence type="ECO:0000256" key="1">
    <source>
        <dbReference type="SAM" id="Phobius"/>
    </source>
</evidence>
<dbReference type="AlphaFoldDB" id="A0AAW1LMS0"/>
<keyword evidence="1" id="KW-0472">Membrane</keyword>
<keyword evidence="3" id="KW-1185">Reference proteome</keyword>
<keyword evidence="1" id="KW-0812">Transmembrane</keyword>
<evidence type="ECO:0000313" key="2">
    <source>
        <dbReference type="EMBL" id="KAK9735355.1"/>
    </source>
</evidence>